<protein>
    <recommendedName>
        <fullName evidence="9">Fanconi anemia group D2 protein</fullName>
    </recommendedName>
</protein>
<accession>A0A835LF79</accession>
<evidence type="ECO:0000256" key="3">
    <source>
        <dbReference type="ARBA" id="ARBA00022843"/>
    </source>
</evidence>
<dbReference type="InterPro" id="IPR029448">
    <property type="entry name" value="FANCD2"/>
</dbReference>
<comment type="subcellular location">
    <subcellularLocation>
        <location evidence="1">Nucleus</location>
    </subcellularLocation>
</comment>
<keyword evidence="8" id="KW-1185">Reference proteome</keyword>
<keyword evidence="2" id="KW-1017">Isopeptide bond</keyword>
<proteinExistence type="inferred from homology"/>
<dbReference type="GO" id="GO:0031573">
    <property type="term" value="P:mitotic intra-S DNA damage checkpoint signaling"/>
    <property type="evidence" value="ECO:0007669"/>
    <property type="project" value="TreeGrafter"/>
</dbReference>
<evidence type="ECO:0000256" key="6">
    <source>
        <dbReference type="SAM" id="MobiDB-lite"/>
    </source>
</evidence>
<evidence type="ECO:0000256" key="1">
    <source>
        <dbReference type="ARBA" id="ARBA00004123"/>
    </source>
</evidence>
<dbReference type="EMBL" id="JADFTS010000008">
    <property type="protein sequence ID" value="KAF9592495.1"/>
    <property type="molecule type" value="Genomic_DNA"/>
</dbReference>
<gene>
    <name evidence="7" type="ORF">IFM89_015066</name>
</gene>
<dbReference type="PANTHER" id="PTHR32086">
    <property type="entry name" value="FANCONI ANEMIA GROUP D2 PROTEIN"/>
    <property type="match status" value="1"/>
</dbReference>
<evidence type="ECO:0000256" key="5">
    <source>
        <dbReference type="ARBA" id="ARBA00093456"/>
    </source>
</evidence>
<dbReference type="GO" id="GO:0036297">
    <property type="term" value="P:interstrand cross-link repair"/>
    <property type="evidence" value="ECO:0007669"/>
    <property type="project" value="TreeGrafter"/>
</dbReference>
<comment type="caution">
    <text evidence="7">The sequence shown here is derived from an EMBL/GenBank/DDBJ whole genome shotgun (WGS) entry which is preliminary data.</text>
</comment>
<dbReference type="AlphaFoldDB" id="A0A835LF79"/>
<dbReference type="GO" id="GO:0007129">
    <property type="term" value="P:homologous chromosome pairing at meiosis"/>
    <property type="evidence" value="ECO:0007669"/>
    <property type="project" value="TreeGrafter"/>
</dbReference>
<comment type="similarity">
    <text evidence="5">Belongs to the Fanconi anemia protein FANCD2 family.</text>
</comment>
<organism evidence="7 8">
    <name type="scientific">Coptis chinensis</name>
    <dbReference type="NCBI Taxonomy" id="261450"/>
    <lineage>
        <taxon>Eukaryota</taxon>
        <taxon>Viridiplantae</taxon>
        <taxon>Streptophyta</taxon>
        <taxon>Embryophyta</taxon>
        <taxon>Tracheophyta</taxon>
        <taxon>Spermatophyta</taxon>
        <taxon>Magnoliopsida</taxon>
        <taxon>Ranunculales</taxon>
        <taxon>Ranunculaceae</taxon>
        <taxon>Coptidoideae</taxon>
        <taxon>Coptis</taxon>
    </lineage>
</organism>
<name>A0A835LF79_9MAGN</name>
<dbReference type="PANTHER" id="PTHR32086:SF0">
    <property type="entry name" value="FANCONI ANEMIA GROUP D2 PROTEIN"/>
    <property type="match status" value="1"/>
</dbReference>
<evidence type="ECO:0000313" key="7">
    <source>
        <dbReference type="EMBL" id="KAF9592495.1"/>
    </source>
</evidence>
<dbReference type="Pfam" id="PF14631">
    <property type="entry name" value="FancD2"/>
    <property type="match status" value="2"/>
</dbReference>
<evidence type="ECO:0000256" key="4">
    <source>
        <dbReference type="ARBA" id="ARBA00023242"/>
    </source>
</evidence>
<sequence length="1135" mass="126320">MQLKFVGGVGRGKGKLGVDNFEGLVLEALRSSLRFKNVLCQEVLNELKSIDKAEYHRVIDVWLLILIYMNGGTLPMNVEKLIKKKIMDDCLGEALFDQCIHGHRELVQEYFPSFLSVSEYLLACKEQKAREFGIHLYISLFDEFTDTYSRHEILGALVTHIGFGVIYEVGSALEAMVLLASKYLQELITLSSYINGILDYIEGFNDENIHKVFSHLALSARSNADSVGSSIANELLIIVRKQVSNQELKYKKMGLIGTLKIVSCLGHIDNATHLSSSQKTNCEESLELLRMSLDSCKSCPLPLIMFYDELIALLERKRLQPAIIDWIGRHVGDFESIVLSDLEGGKLVSKEPFCGLEGESWMNLDGDLSPICLNIFPLVSSSLHDSTTLQTLPAYFLLLSVVERLTNQGSLGGIDALLGCPLCLPSPKLNAFCTQVTGRVDCTSQTARDEIITKLLKRLRNLVFLESLLNTYLKMHPLYLPELRLFVEQSESFNLSKPNLSGHIEKKNEKSIISQSTSSDKKLKRKSSNTSDDGNLKQPTILEVLRRAGAVSQEVPNEGFSDQSCKRTESQHSDCHADSNGPPSVEISAVTKILDGQRFKFRELSVDCLSILTFSRTQGNCCSDPAAELPLHLYLLRELCHNLDCLTRQTKQNSVGCLRVPFSNNKVISGEFVNKIRKLFPSLKKHFDCAVCVLSEEHWKFQSASAGNPDIPGLVVFKSSVAGSVFKEVLRCLSKMLNLPDIKMNTPVLLDLLNTFQPIRIPDSLFSGIQPIPSPGNIDYMYCGIFSFLEGVLDSACSYSVLLASEVLVTLESIVSSAQSFLDKLLEGSGKSTHLGVVQKVIPLMQKRLGTYAHQLLTHNWDSENFENGSKSKGEIIQRILHIYFENSESTADLLEEFACSILSQAPSCNTRSSEEAPHGFPTLCAATFVIWYRVSVKEVTLLEKSRANIQVESVKGVLSKLHQSVNVVVSLVNMCKAHDKVAVHALAVKYGGKFVDSFLKVFDFLQAHFQVHGEIIIQLLKELQKATRTIQTLCSEAKGSKRTMITTKIPAAKRSMERFLFRVKALLHNTSNGCTFWMGNLKHKDLFGQVVSSQLYADENNDIDEDAHVDMDLDVAEQPLSNCSLHDGEDGQAD</sequence>
<dbReference type="Proteomes" id="UP000631114">
    <property type="component" value="Unassembled WGS sequence"/>
</dbReference>
<dbReference type="GO" id="GO:0005634">
    <property type="term" value="C:nucleus"/>
    <property type="evidence" value="ECO:0007669"/>
    <property type="project" value="UniProtKB-SubCell"/>
</dbReference>
<dbReference type="GO" id="GO:0070182">
    <property type="term" value="F:DNA polymerase binding"/>
    <property type="evidence" value="ECO:0007669"/>
    <property type="project" value="TreeGrafter"/>
</dbReference>
<reference evidence="7 8" key="1">
    <citation type="submission" date="2020-10" db="EMBL/GenBank/DDBJ databases">
        <title>The Coptis chinensis genome and diversification of protoberbering-type alkaloids.</title>
        <authorList>
            <person name="Wang B."/>
            <person name="Shu S."/>
            <person name="Song C."/>
            <person name="Liu Y."/>
        </authorList>
    </citation>
    <scope>NUCLEOTIDE SEQUENCE [LARGE SCALE GENOMIC DNA]</scope>
    <source>
        <strain evidence="7">HL-2020</strain>
        <tissue evidence="7">Leaf</tissue>
    </source>
</reference>
<dbReference type="GO" id="GO:0000793">
    <property type="term" value="C:condensed chromosome"/>
    <property type="evidence" value="ECO:0007669"/>
    <property type="project" value="TreeGrafter"/>
</dbReference>
<evidence type="ECO:0000313" key="8">
    <source>
        <dbReference type="Proteomes" id="UP000631114"/>
    </source>
</evidence>
<dbReference type="OrthoDB" id="27031at2759"/>
<keyword evidence="3" id="KW-0832">Ubl conjugation</keyword>
<evidence type="ECO:0008006" key="9">
    <source>
        <dbReference type="Google" id="ProtNLM"/>
    </source>
</evidence>
<evidence type="ECO:0000256" key="2">
    <source>
        <dbReference type="ARBA" id="ARBA00022499"/>
    </source>
</evidence>
<dbReference type="GO" id="GO:1990918">
    <property type="term" value="P:double-strand break repair involved in meiotic recombination"/>
    <property type="evidence" value="ECO:0007669"/>
    <property type="project" value="TreeGrafter"/>
</dbReference>
<feature type="region of interest" description="Disordered" evidence="6">
    <location>
        <begin position="506"/>
        <end position="536"/>
    </location>
</feature>
<keyword evidence="4" id="KW-0539">Nucleus</keyword>